<dbReference type="AlphaFoldDB" id="A0A9D1DZ94"/>
<keyword evidence="1" id="KW-0812">Transmembrane</keyword>
<feature type="transmembrane region" description="Helical" evidence="1">
    <location>
        <begin position="9"/>
        <end position="27"/>
    </location>
</feature>
<accession>A0A9D1DZ94</accession>
<proteinExistence type="predicted"/>
<organism evidence="2 3">
    <name type="scientific">Candidatus Faecivivens stercoravium</name>
    <dbReference type="NCBI Taxonomy" id="2840803"/>
    <lineage>
        <taxon>Bacteria</taxon>
        <taxon>Bacillati</taxon>
        <taxon>Bacillota</taxon>
        <taxon>Clostridia</taxon>
        <taxon>Eubacteriales</taxon>
        <taxon>Oscillospiraceae</taxon>
        <taxon>Oscillospiraceae incertae sedis</taxon>
        <taxon>Candidatus Faecivivens</taxon>
    </lineage>
</organism>
<feature type="transmembrane region" description="Helical" evidence="1">
    <location>
        <begin position="179"/>
        <end position="207"/>
    </location>
</feature>
<comment type="caution">
    <text evidence="2">The sequence shown here is derived from an EMBL/GenBank/DDBJ whole genome shotgun (WGS) entry which is preliminary data.</text>
</comment>
<feature type="transmembrane region" description="Helical" evidence="1">
    <location>
        <begin position="136"/>
        <end position="159"/>
    </location>
</feature>
<sequence>MNTKGHGKVLSLVQLALFTAIILALAFTPGLGYIPLGVTRATTIHLPVIIGSILLGPKKGAFLGGVFGLTSLINNTISPTVTSFTFSPFYSGGNLWSLVICFVPRILIGILPWLIYEGLKRLAGRKGKVSIHLDTLFLGAAGLVTSILHTAMVMGLTWACFGRAYAGAKEVAYDALYRLILGVVAVNGLPEAAVAAVVTALVCRVLLKVLKR</sequence>
<evidence type="ECO:0000313" key="2">
    <source>
        <dbReference type="EMBL" id="HIR61760.1"/>
    </source>
</evidence>
<reference evidence="2" key="1">
    <citation type="submission" date="2020-10" db="EMBL/GenBank/DDBJ databases">
        <authorList>
            <person name="Gilroy R."/>
        </authorList>
    </citation>
    <scope>NUCLEOTIDE SEQUENCE</scope>
    <source>
        <strain evidence="2">CHK189-12415</strain>
    </source>
</reference>
<dbReference type="Pfam" id="PF12822">
    <property type="entry name" value="ECF_trnsprt"/>
    <property type="match status" value="1"/>
</dbReference>
<gene>
    <name evidence="2" type="ORF">IAB37_09325</name>
</gene>
<reference evidence="2" key="2">
    <citation type="journal article" date="2021" name="PeerJ">
        <title>Extensive microbial diversity within the chicken gut microbiome revealed by metagenomics and culture.</title>
        <authorList>
            <person name="Gilroy R."/>
            <person name="Ravi A."/>
            <person name="Getino M."/>
            <person name="Pursley I."/>
            <person name="Horton D.L."/>
            <person name="Alikhan N.F."/>
            <person name="Baker D."/>
            <person name="Gharbi K."/>
            <person name="Hall N."/>
            <person name="Watson M."/>
            <person name="Adriaenssens E.M."/>
            <person name="Foster-Nyarko E."/>
            <person name="Jarju S."/>
            <person name="Secka A."/>
            <person name="Antonio M."/>
            <person name="Oren A."/>
            <person name="Chaudhuri R.R."/>
            <person name="La Ragione R."/>
            <person name="Hildebrand F."/>
            <person name="Pallen M.J."/>
        </authorList>
    </citation>
    <scope>NUCLEOTIDE SEQUENCE</scope>
    <source>
        <strain evidence="2">CHK189-12415</strain>
    </source>
</reference>
<feature type="transmembrane region" description="Helical" evidence="1">
    <location>
        <begin position="95"/>
        <end position="116"/>
    </location>
</feature>
<name>A0A9D1DZ94_9FIRM</name>
<dbReference type="GO" id="GO:0022857">
    <property type="term" value="F:transmembrane transporter activity"/>
    <property type="evidence" value="ECO:0007669"/>
    <property type="project" value="InterPro"/>
</dbReference>
<dbReference type="Gene3D" id="1.10.1760.20">
    <property type="match status" value="1"/>
</dbReference>
<dbReference type="InterPro" id="IPR024529">
    <property type="entry name" value="ECF_trnsprt_substrate-spec"/>
</dbReference>
<evidence type="ECO:0000256" key="1">
    <source>
        <dbReference type="SAM" id="Phobius"/>
    </source>
</evidence>
<feature type="transmembrane region" description="Helical" evidence="1">
    <location>
        <begin position="33"/>
        <end position="55"/>
    </location>
</feature>
<feature type="transmembrane region" description="Helical" evidence="1">
    <location>
        <begin position="62"/>
        <end position="89"/>
    </location>
</feature>
<keyword evidence="1" id="KW-0472">Membrane</keyword>
<protein>
    <submittedName>
        <fullName evidence="2">ECF transporter S component</fullName>
    </submittedName>
</protein>
<dbReference type="EMBL" id="DVHA01000303">
    <property type="protein sequence ID" value="HIR61760.1"/>
    <property type="molecule type" value="Genomic_DNA"/>
</dbReference>
<dbReference type="Proteomes" id="UP000824241">
    <property type="component" value="Unassembled WGS sequence"/>
</dbReference>
<keyword evidence="1" id="KW-1133">Transmembrane helix</keyword>
<evidence type="ECO:0000313" key="3">
    <source>
        <dbReference type="Proteomes" id="UP000824241"/>
    </source>
</evidence>